<sequence length="229" mass="25465">MNTHLEPSEVLLYQSHHPISLAEAAIASFDTKTPRSAQMAQQLPAWFLKFQRQVDQKGEHTTELTTQLMREGWALVSKTFFLDSVSDVPVSWDSNLLSRSGSRGETSGVGQAVMVKLYPYKTARMLLNTMAHEAAHAFISMYSCHNEVCGDAACVKEKGVSMGVKGHGLAWNMLAMAIERASEVFLDFRLDLGRASSSRDEHELLDRDHAVEALFGGVDPRRDIPHPNH</sequence>
<reference evidence="1 2" key="1">
    <citation type="journal article" date="2012" name="PLoS Pathog.">
        <title>Diverse lifestyles and strategies of plant pathogenesis encoded in the genomes of eighteen Dothideomycetes fungi.</title>
        <authorList>
            <person name="Ohm R.A."/>
            <person name="Feau N."/>
            <person name="Henrissat B."/>
            <person name="Schoch C.L."/>
            <person name="Horwitz B.A."/>
            <person name="Barry K.W."/>
            <person name="Condon B.J."/>
            <person name="Copeland A.C."/>
            <person name="Dhillon B."/>
            <person name="Glaser F."/>
            <person name="Hesse C.N."/>
            <person name="Kosti I."/>
            <person name="LaButti K."/>
            <person name="Lindquist E.A."/>
            <person name="Lucas S."/>
            <person name="Salamov A.A."/>
            <person name="Bradshaw R.E."/>
            <person name="Ciuffetti L."/>
            <person name="Hamelin R.C."/>
            <person name="Kema G.H.J."/>
            <person name="Lawrence C."/>
            <person name="Scott J.A."/>
            <person name="Spatafora J.W."/>
            <person name="Turgeon B.G."/>
            <person name="de Wit P.J.G.M."/>
            <person name="Zhong S."/>
            <person name="Goodwin S.B."/>
            <person name="Grigoriev I.V."/>
        </authorList>
    </citation>
    <scope>NUCLEOTIDE SEQUENCE [LARGE SCALE GENOMIC DNA]</scope>
    <source>
        <strain evidence="1 2">CIRAD86</strain>
    </source>
</reference>
<organism evidence="1 2">
    <name type="scientific">Pseudocercospora fijiensis (strain CIRAD86)</name>
    <name type="common">Black leaf streak disease fungus</name>
    <name type="synonym">Mycosphaerella fijiensis</name>
    <dbReference type="NCBI Taxonomy" id="383855"/>
    <lineage>
        <taxon>Eukaryota</taxon>
        <taxon>Fungi</taxon>
        <taxon>Dikarya</taxon>
        <taxon>Ascomycota</taxon>
        <taxon>Pezizomycotina</taxon>
        <taxon>Dothideomycetes</taxon>
        <taxon>Dothideomycetidae</taxon>
        <taxon>Mycosphaerellales</taxon>
        <taxon>Mycosphaerellaceae</taxon>
        <taxon>Pseudocercospora</taxon>
    </lineage>
</organism>
<protein>
    <recommendedName>
        <fullName evidence="3">SprT-like domain-containing protein</fullName>
    </recommendedName>
</protein>
<evidence type="ECO:0008006" key="3">
    <source>
        <dbReference type="Google" id="ProtNLM"/>
    </source>
</evidence>
<dbReference type="RefSeq" id="XP_007926822.1">
    <property type="nucleotide sequence ID" value="XM_007928631.1"/>
</dbReference>
<dbReference type="HOGENOM" id="CLU_1175884_0_0_1"/>
<dbReference type="VEuPathDB" id="FungiDB:MYCFIDRAFT_85498"/>
<dbReference type="KEGG" id="pfj:MYCFIDRAFT_85498"/>
<evidence type="ECO:0000313" key="2">
    <source>
        <dbReference type="Proteomes" id="UP000016932"/>
    </source>
</evidence>
<dbReference type="Proteomes" id="UP000016932">
    <property type="component" value="Unassembled WGS sequence"/>
</dbReference>
<dbReference type="AlphaFoldDB" id="M2Z1F3"/>
<keyword evidence="2" id="KW-1185">Reference proteome</keyword>
<evidence type="ECO:0000313" key="1">
    <source>
        <dbReference type="EMBL" id="EME83655.1"/>
    </source>
</evidence>
<accession>M2Z1F3</accession>
<dbReference type="OrthoDB" id="3796964at2759"/>
<dbReference type="EMBL" id="KB446558">
    <property type="protein sequence ID" value="EME83655.1"/>
    <property type="molecule type" value="Genomic_DNA"/>
</dbReference>
<proteinExistence type="predicted"/>
<name>M2Z1F3_PSEFD</name>
<dbReference type="GeneID" id="19342354"/>
<gene>
    <name evidence="1" type="ORF">MYCFIDRAFT_85498</name>
</gene>